<keyword evidence="5" id="KW-0067">ATP-binding</keyword>
<dbReference type="Proteomes" id="UP000567293">
    <property type="component" value="Unassembled WGS sequence"/>
</dbReference>
<keyword evidence="3" id="KW-0547">Nucleotide-binding</keyword>
<dbReference type="InterPro" id="IPR019741">
    <property type="entry name" value="Galactokinase_CS"/>
</dbReference>
<dbReference type="AlphaFoldDB" id="A0A7V8NQT1"/>
<keyword evidence="2" id="KW-0808">Transferase</keyword>
<reference evidence="8" key="1">
    <citation type="submission" date="2020-06" db="EMBL/GenBank/DDBJ databases">
        <title>Legume-microbial interactions unlock mineral nutrients during tropical forest succession.</title>
        <authorList>
            <person name="Epihov D.Z."/>
        </authorList>
    </citation>
    <scope>NUCLEOTIDE SEQUENCE [LARGE SCALE GENOMIC DNA]</scope>
    <source>
        <strain evidence="8">Pan2503</strain>
    </source>
</reference>
<dbReference type="InterPro" id="IPR000705">
    <property type="entry name" value="Galactokinase"/>
</dbReference>
<evidence type="ECO:0000256" key="1">
    <source>
        <dbReference type="ARBA" id="ARBA00006566"/>
    </source>
</evidence>
<feature type="non-terminal residue" evidence="8">
    <location>
        <position position="131"/>
    </location>
</feature>
<dbReference type="GO" id="GO:0004335">
    <property type="term" value="F:galactokinase activity"/>
    <property type="evidence" value="ECO:0007669"/>
    <property type="project" value="InterPro"/>
</dbReference>
<comment type="similarity">
    <text evidence="1">Belongs to the GHMP kinase family. GalK subfamily.</text>
</comment>
<dbReference type="PANTHER" id="PTHR10457:SF7">
    <property type="entry name" value="GALACTOKINASE-RELATED"/>
    <property type="match status" value="1"/>
</dbReference>
<dbReference type="SUPFAM" id="SSF54211">
    <property type="entry name" value="Ribosomal protein S5 domain 2-like"/>
    <property type="match status" value="1"/>
</dbReference>
<dbReference type="InterPro" id="IPR020568">
    <property type="entry name" value="Ribosomal_Su5_D2-typ_SF"/>
</dbReference>
<evidence type="ECO:0000256" key="4">
    <source>
        <dbReference type="ARBA" id="ARBA00022777"/>
    </source>
</evidence>
<dbReference type="InterPro" id="IPR006203">
    <property type="entry name" value="GHMP_knse_ATP-bd_CS"/>
</dbReference>
<dbReference type="GO" id="GO:0005829">
    <property type="term" value="C:cytosol"/>
    <property type="evidence" value="ECO:0007669"/>
    <property type="project" value="TreeGrafter"/>
</dbReference>
<organism evidence="8 9">
    <name type="scientific">Candidatus Acidiferrum panamense</name>
    <dbReference type="NCBI Taxonomy" id="2741543"/>
    <lineage>
        <taxon>Bacteria</taxon>
        <taxon>Pseudomonadati</taxon>
        <taxon>Acidobacteriota</taxon>
        <taxon>Terriglobia</taxon>
        <taxon>Candidatus Acidiferrales</taxon>
        <taxon>Candidatus Acidiferrum</taxon>
    </lineage>
</organism>
<evidence type="ECO:0000256" key="5">
    <source>
        <dbReference type="ARBA" id="ARBA00022840"/>
    </source>
</evidence>
<proteinExistence type="inferred from homology"/>
<evidence type="ECO:0000259" key="7">
    <source>
        <dbReference type="Pfam" id="PF10509"/>
    </source>
</evidence>
<sequence length="131" mass="14092">MKEFRARFGTPARIYRAPGRVNLIGEHTDYNDGFVLPADIEFYCSVAAAPRTDRKLVIRSENFNETVEGNLDAISGIAKNHWSNYPLGVAWAMEASGKHLKGANLLISGDIPLGAGLSSSAAIEVAIGFAL</sequence>
<comment type="caution">
    <text evidence="8">The sequence shown here is derived from an EMBL/GenBank/DDBJ whole genome shotgun (WGS) entry which is preliminary data.</text>
</comment>
<dbReference type="Pfam" id="PF10509">
    <property type="entry name" value="GalKase_gal_bdg"/>
    <property type="match status" value="1"/>
</dbReference>
<dbReference type="Gene3D" id="3.30.230.10">
    <property type="match status" value="1"/>
</dbReference>
<dbReference type="EMBL" id="JACDQQ010001220">
    <property type="protein sequence ID" value="MBA0085807.1"/>
    <property type="molecule type" value="Genomic_DNA"/>
</dbReference>
<dbReference type="PROSITE" id="PS00627">
    <property type="entry name" value="GHMP_KINASES_ATP"/>
    <property type="match status" value="1"/>
</dbReference>
<accession>A0A7V8NQT1</accession>
<evidence type="ECO:0000256" key="2">
    <source>
        <dbReference type="ARBA" id="ARBA00022679"/>
    </source>
</evidence>
<dbReference type="GO" id="GO:0005524">
    <property type="term" value="F:ATP binding"/>
    <property type="evidence" value="ECO:0007669"/>
    <property type="project" value="UniProtKB-KW"/>
</dbReference>
<evidence type="ECO:0000259" key="6">
    <source>
        <dbReference type="Pfam" id="PF00288"/>
    </source>
</evidence>
<gene>
    <name evidence="8" type="ORF">HRJ53_12485</name>
</gene>
<dbReference type="PRINTS" id="PR00473">
    <property type="entry name" value="GALCTOKINASE"/>
</dbReference>
<evidence type="ECO:0000313" key="9">
    <source>
        <dbReference type="Proteomes" id="UP000567293"/>
    </source>
</evidence>
<dbReference type="Pfam" id="PF00288">
    <property type="entry name" value="GHMP_kinases_N"/>
    <property type="match status" value="1"/>
</dbReference>
<feature type="domain" description="Galactokinase N-terminal" evidence="7">
    <location>
        <begin position="2"/>
        <end position="50"/>
    </location>
</feature>
<dbReference type="InterPro" id="IPR006204">
    <property type="entry name" value="GHMP_kinase_N_dom"/>
</dbReference>
<dbReference type="GO" id="GO:0006012">
    <property type="term" value="P:galactose metabolic process"/>
    <property type="evidence" value="ECO:0007669"/>
    <property type="project" value="InterPro"/>
</dbReference>
<evidence type="ECO:0000313" key="8">
    <source>
        <dbReference type="EMBL" id="MBA0085807.1"/>
    </source>
</evidence>
<dbReference type="PANTHER" id="PTHR10457">
    <property type="entry name" value="MEVALONATE KINASE/GALACTOKINASE"/>
    <property type="match status" value="1"/>
</dbReference>
<dbReference type="InterPro" id="IPR019539">
    <property type="entry name" value="GalKase_N"/>
</dbReference>
<keyword evidence="4" id="KW-0418">Kinase</keyword>
<dbReference type="PRINTS" id="PR00959">
    <property type="entry name" value="MEVGALKINASE"/>
</dbReference>
<evidence type="ECO:0000256" key="3">
    <source>
        <dbReference type="ARBA" id="ARBA00022741"/>
    </source>
</evidence>
<feature type="domain" description="GHMP kinase N-terminal" evidence="6">
    <location>
        <begin position="84"/>
        <end position="131"/>
    </location>
</feature>
<dbReference type="InterPro" id="IPR014721">
    <property type="entry name" value="Ribsml_uS5_D2-typ_fold_subgr"/>
</dbReference>
<protein>
    <submittedName>
        <fullName evidence="8">Galactokinase</fullName>
    </submittedName>
</protein>
<dbReference type="PROSITE" id="PS00106">
    <property type="entry name" value="GALACTOKINASE"/>
    <property type="match status" value="1"/>
</dbReference>
<keyword evidence="9" id="KW-1185">Reference proteome</keyword>
<name>A0A7V8NQT1_9BACT</name>